<organism evidence="2 3">
    <name type="scientific">Planobispora takensis</name>
    <dbReference type="NCBI Taxonomy" id="1367882"/>
    <lineage>
        <taxon>Bacteria</taxon>
        <taxon>Bacillati</taxon>
        <taxon>Actinomycetota</taxon>
        <taxon>Actinomycetes</taxon>
        <taxon>Streptosporangiales</taxon>
        <taxon>Streptosporangiaceae</taxon>
        <taxon>Planobispora</taxon>
    </lineage>
</organism>
<dbReference type="SUPFAM" id="SSF109854">
    <property type="entry name" value="DinB/YfiT-like putative metalloenzymes"/>
    <property type="match status" value="1"/>
</dbReference>
<evidence type="ECO:0000313" key="2">
    <source>
        <dbReference type="EMBL" id="GII04014.1"/>
    </source>
</evidence>
<dbReference type="Pfam" id="PF12867">
    <property type="entry name" value="DinB_2"/>
    <property type="match status" value="1"/>
</dbReference>
<reference evidence="2" key="1">
    <citation type="submission" date="2021-01" db="EMBL/GenBank/DDBJ databases">
        <title>Whole genome shotgun sequence of Planobispora takensis NBRC 109077.</title>
        <authorList>
            <person name="Komaki H."/>
            <person name="Tamura T."/>
        </authorList>
    </citation>
    <scope>NUCLEOTIDE SEQUENCE</scope>
    <source>
        <strain evidence="2">NBRC 109077</strain>
    </source>
</reference>
<gene>
    <name evidence="2" type="ORF">Pta02_60220</name>
</gene>
<dbReference type="InterPro" id="IPR034660">
    <property type="entry name" value="DinB/YfiT-like"/>
</dbReference>
<proteinExistence type="predicted"/>
<evidence type="ECO:0000259" key="1">
    <source>
        <dbReference type="Pfam" id="PF12867"/>
    </source>
</evidence>
<comment type="caution">
    <text evidence="2">The sequence shown here is derived from an EMBL/GenBank/DDBJ whole genome shotgun (WGS) entry which is preliminary data.</text>
</comment>
<dbReference type="InterPro" id="IPR024775">
    <property type="entry name" value="DinB-like"/>
</dbReference>
<dbReference type="AlphaFoldDB" id="A0A8J3WVJ1"/>
<dbReference type="Proteomes" id="UP000634476">
    <property type="component" value="Unassembled WGS sequence"/>
</dbReference>
<feature type="domain" description="DinB-like" evidence="1">
    <location>
        <begin position="58"/>
        <end position="214"/>
    </location>
</feature>
<protein>
    <recommendedName>
        <fullName evidence="1">DinB-like domain-containing protein</fullName>
    </recommendedName>
</protein>
<accession>A0A8J3WVJ1</accession>
<name>A0A8J3WVJ1_9ACTN</name>
<sequence length="224" mass="24525">MPGSQSMITFLAVTGAGYPAARAVAPAPWPPAPPRRNIGPMTVDWNHELADQLDLLWRTQLRQRLDGMTVEEYLWEPAPGCWNVRPREQADPARAVGAGDFTIDYESPEPDPPPVTTIAWRLGHVIVGVLGARNAAHFGGPPVDYGSFAYAGTPDEALRQLDDAYDLWIKGVRALGTEGLDRRCGPAEGPYADHSLAALVLHVNREVIHHGAEIALLRDLYRHC</sequence>
<keyword evidence="3" id="KW-1185">Reference proteome</keyword>
<evidence type="ECO:0000313" key="3">
    <source>
        <dbReference type="Proteomes" id="UP000634476"/>
    </source>
</evidence>
<dbReference type="EMBL" id="BOOK01000045">
    <property type="protein sequence ID" value="GII04014.1"/>
    <property type="molecule type" value="Genomic_DNA"/>
</dbReference>